<gene>
    <name evidence="4" type="ORF">J421_5918</name>
</gene>
<protein>
    <submittedName>
        <fullName evidence="4">Response regulator receiver</fullName>
    </submittedName>
</protein>
<dbReference type="InterPro" id="IPR011006">
    <property type="entry name" value="CheY-like_superfamily"/>
</dbReference>
<evidence type="ECO:0000256" key="2">
    <source>
        <dbReference type="PROSITE-ProRule" id="PRU00169"/>
    </source>
</evidence>
<dbReference type="PANTHER" id="PTHR44591">
    <property type="entry name" value="STRESS RESPONSE REGULATOR PROTEIN 1"/>
    <property type="match status" value="1"/>
</dbReference>
<dbReference type="Proteomes" id="UP000019151">
    <property type="component" value="Plasmid 2"/>
</dbReference>
<evidence type="ECO:0000313" key="4">
    <source>
        <dbReference type="EMBL" id="AHG93453.1"/>
    </source>
</evidence>
<dbReference type="SUPFAM" id="SSF52172">
    <property type="entry name" value="CheY-like"/>
    <property type="match status" value="1"/>
</dbReference>
<dbReference type="InterPro" id="IPR050595">
    <property type="entry name" value="Bact_response_regulator"/>
</dbReference>
<dbReference type="SMART" id="SM00448">
    <property type="entry name" value="REC"/>
    <property type="match status" value="1"/>
</dbReference>
<keyword evidence="1 2" id="KW-0597">Phosphoprotein</keyword>
<dbReference type="Gene3D" id="3.40.50.2300">
    <property type="match status" value="1"/>
</dbReference>
<dbReference type="HOGENOM" id="CLU_000445_69_17_0"/>
<feature type="modified residue" description="4-aspartylphosphate" evidence="2">
    <location>
        <position position="53"/>
    </location>
</feature>
<evidence type="ECO:0000259" key="3">
    <source>
        <dbReference type="PROSITE" id="PS50110"/>
    </source>
</evidence>
<dbReference type="OrthoDB" id="468357at2"/>
<organism evidence="4 5">
    <name type="scientific">Gemmatirosa kalamazoonensis</name>
    <dbReference type="NCBI Taxonomy" id="861299"/>
    <lineage>
        <taxon>Bacteria</taxon>
        <taxon>Pseudomonadati</taxon>
        <taxon>Gemmatimonadota</taxon>
        <taxon>Gemmatimonadia</taxon>
        <taxon>Gemmatimonadales</taxon>
        <taxon>Gemmatimonadaceae</taxon>
        <taxon>Gemmatirosa</taxon>
    </lineage>
</organism>
<dbReference type="Pfam" id="PF00072">
    <property type="entry name" value="Response_reg"/>
    <property type="match status" value="1"/>
</dbReference>
<dbReference type="InterPro" id="IPR001789">
    <property type="entry name" value="Sig_transdc_resp-reg_receiver"/>
</dbReference>
<keyword evidence="5" id="KW-1185">Reference proteome</keyword>
<name>W0RV39_9BACT</name>
<dbReference type="eggNOG" id="COG0745">
    <property type="taxonomic scope" value="Bacteria"/>
</dbReference>
<dbReference type="PROSITE" id="PS50110">
    <property type="entry name" value="RESPONSE_REGULATORY"/>
    <property type="match status" value="1"/>
</dbReference>
<dbReference type="KEGG" id="gba:J421_5918"/>
<accession>W0RV39</accession>
<dbReference type="GO" id="GO:0000160">
    <property type="term" value="P:phosphorelay signal transduction system"/>
    <property type="evidence" value="ECO:0007669"/>
    <property type="project" value="InterPro"/>
</dbReference>
<geneLocation type="plasmid" evidence="4 5">
    <name>2</name>
</geneLocation>
<dbReference type="AlphaFoldDB" id="W0RV39"/>
<dbReference type="InParanoid" id="W0RV39"/>
<evidence type="ECO:0000256" key="1">
    <source>
        <dbReference type="ARBA" id="ARBA00022553"/>
    </source>
</evidence>
<dbReference type="PANTHER" id="PTHR44591:SF3">
    <property type="entry name" value="RESPONSE REGULATORY DOMAIN-CONTAINING PROTEIN"/>
    <property type="match status" value="1"/>
</dbReference>
<reference evidence="4 5" key="1">
    <citation type="journal article" date="2014" name="Genome Announc.">
        <title>Genome Sequence and Methylome of Soil Bacterium Gemmatirosa kalamazoonensis KBS708T, a Member of the Rarely Cultivated Gemmatimonadetes Phylum.</title>
        <authorList>
            <person name="Debruyn J.M."/>
            <person name="Radosevich M."/>
            <person name="Wommack K.E."/>
            <person name="Polson S.W."/>
            <person name="Hauser L.J."/>
            <person name="Fawaz M.N."/>
            <person name="Korlach J."/>
            <person name="Tsai Y.C."/>
        </authorList>
    </citation>
    <scope>NUCLEOTIDE SEQUENCE [LARGE SCALE GENOMIC DNA]</scope>
    <source>
        <strain evidence="4 5">KBS708</strain>
        <plasmid evidence="5">Plasmid 2</plasmid>
    </source>
</reference>
<feature type="domain" description="Response regulatory" evidence="3">
    <location>
        <begin position="3"/>
        <end position="120"/>
    </location>
</feature>
<dbReference type="EMBL" id="CP007130">
    <property type="protein sequence ID" value="AHG93453.1"/>
    <property type="molecule type" value="Genomic_DNA"/>
</dbReference>
<evidence type="ECO:0000313" key="5">
    <source>
        <dbReference type="Proteomes" id="UP000019151"/>
    </source>
</evidence>
<dbReference type="RefSeq" id="WP_025414757.1">
    <property type="nucleotide sequence ID" value="NZ_CP007130.1"/>
</dbReference>
<proteinExistence type="predicted"/>
<sequence>MRTILVVDDSPTMRRMIMASLRELGDVTFDQAASGLEAIERLALVPVDLVVLDLNMPDVHGLEVLRFMRTNERFRALPVVVVTTRGDDESRASALREGATRYLTKPFQPATFAPEIRALLDAGSRA</sequence>
<keyword evidence="4" id="KW-0614">Plasmid</keyword>